<gene>
    <name evidence="2" type="ORF">NECHADRAFT_77444</name>
</gene>
<keyword evidence="3" id="KW-1185">Reference proteome</keyword>
<evidence type="ECO:0000313" key="2">
    <source>
        <dbReference type="EMBL" id="EEU47216.1"/>
    </source>
</evidence>
<dbReference type="SUPFAM" id="SSF81383">
    <property type="entry name" value="F-box domain"/>
    <property type="match status" value="1"/>
</dbReference>
<dbReference type="AlphaFoldDB" id="C7YL88"/>
<dbReference type="OrthoDB" id="3932329at2759"/>
<name>C7YL88_FUSV7</name>
<dbReference type="KEGG" id="nhe:NECHADRAFT_77444"/>
<dbReference type="STRING" id="660122.C7YL88"/>
<feature type="domain" description="F-box" evidence="1">
    <location>
        <begin position="260"/>
        <end position="307"/>
    </location>
</feature>
<sequence length="389" mass="44077">MGFSFVYCVVCGCPFDIPPHDDVFDEEHNWASDNPLEDETKQWLCKIRLLGATSSLEKFTTPPFRMPRNLSTTPGLFVSDFADWAFTEGLYFRLVGGSYRVLSSAEDTSDILFPLHDYCLTIIQHVLTWRARLSPESGSPPNLTSVYKTLCAQFVVNGQGKARIAKERAFHGSTDYMEYGLEFGHGYYGARKFWASEGWETTKANEPVSWQWYCNDPINVQSLPDFVSALFAEEPSESGHLEFVEPNVSLEIPSLKATLCPSLECLPREILDLVVSFLPTASTLRLRICSKTLMSRIVLDQQFWRKQLLGGCVAPHIWDLGDVDRCSNTPVVLTHETLGRHNWRGLVRKLTRRDQIIKGDDSMPSPPWGLRNRCRIWSLATHLVTSSES</sequence>
<dbReference type="InterPro" id="IPR001810">
    <property type="entry name" value="F-box_dom"/>
</dbReference>
<dbReference type="InterPro" id="IPR036047">
    <property type="entry name" value="F-box-like_dom_sf"/>
</dbReference>
<reference evidence="2 3" key="1">
    <citation type="journal article" date="2009" name="PLoS Genet.">
        <title>The genome of Nectria haematococca: contribution of supernumerary chromosomes to gene expansion.</title>
        <authorList>
            <person name="Coleman J.J."/>
            <person name="Rounsley S.D."/>
            <person name="Rodriguez-Carres M."/>
            <person name="Kuo A."/>
            <person name="Wasmann C.C."/>
            <person name="Grimwood J."/>
            <person name="Schmutz J."/>
            <person name="Taga M."/>
            <person name="White G.J."/>
            <person name="Zhou S."/>
            <person name="Schwartz D.C."/>
            <person name="Freitag M."/>
            <person name="Ma L.J."/>
            <person name="Danchin E.G."/>
            <person name="Henrissat B."/>
            <person name="Coutinho P.M."/>
            <person name="Nelson D.R."/>
            <person name="Straney D."/>
            <person name="Napoli C.A."/>
            <person name="Barker B.M."/>
            <person name="Gribskov M."/>
            <person name="Rep M."/>
            <person name="Kroken S."/>
            <person name="Molnar I."/>
            <person name="Rensing C."/>
            <person name="Kennell J.C."/>
            <person name="Zamora J."/>
            <person name="Farman M.L."/>
            <person name="Selker E.U."/>
            <person name="Salamov A."/>
            <person name="Shapiro H."/>
            <person name="Pangilinan J."/>
            <person name="Lindquist E."/>
            <person name="Lamers C."/>
            <person name="Grigoriev I.V."/>
            <person name="Geiser D.M."/>
            <person name="Covert S.F."/>
            <person name="Temporini E."/>
            <person name="Vanetten H.D."/>
        </authorList>
    </citation>
    <scope>NUCLEOTIDE SEQUENCE [LARGE SCALE GENOMIC DNA]</scope>
    <source>
        <strain evidence="3">ATCC MYA-4622 / CBS 123669 / FGSC 9596 / NRRL 45880 / 77-13-4</strain>
    </source>
</reference>
<evidence type="ECO:0000259" key="1">
    <source>
        <dbReference type="PROSITE" id="PS50181"/>
    </source>
</evidence>
<evidence type="ECO:0000313" key="3">
    <source>
        <dbReference type="Proteomes" id="UP000005206"/>
    </source>
</evidence>
<dbReference type="OMA" id="CRAIEYH"/>
<proteinExistence type="predicted"/>
<accession>C7YL88</accession>
<protein>
    <recommendedName>
        <fullName evidence="1">F-box domain-containing protein</fullName>
    </recommendedName>
</protein>
<dbReference type="Proteomes" id="UP000005206">
    <property type="component" value="Chromosome 3"/>
</dbReference>
<dbReference type="GeneID" id="9663620"/>
<dbReference type="PROSITE" id="PS50181">
    <property type="entry name" value="FBOX"/>
    <property type="match status" value="1"/>
</dbReference>
<dbReference type="EMBL" id="GG698897">
    <property type="protein sequence ID" value="EEU47216.1"/>
    <property type="molecule type" value="Genomic_DNA"/>
</dbReference>
<dbReference type="Pfam" id="PF00646">
    <property type="entry name" value="F-box"/>
    <property type="match status" value="1"/>
</dbReference>
<dbReference type="RefSeq" id="XP_003052929.1">
    <property type="nucleotide sequence ID" value="XM_003052883.1"/>
</dbReference>
<dbReference type="HOGENOM" id="CLU_714030_0_0_1"/>
<dbReference type="InParanoid" id="C7YL88"/>
<dbReference type="VEuPathDB" id="FungiDB:NECHADRAFT_77444"/>
<dbReference type="eggNOG" id="ENOG502SV88">
    <property type="taxonomic scope" value="Eukaryota"/>
</dbReference>
<organism evidence="2 3">
    <name type="scientific">Fusarium vanettenii (strain ATCC MYA-4622 / CBS 123669 / FGSC 9596 / NRRL 45880 / 77-13-4)</name>
    <name type="common">Fusarium solani subsp. pisi</name>
    <dbReference type="NCBI Taxonomy" id="660122"/>
    <lineage>
        <taxon>Eukaryota</taxon>
        <taxon>Fungi</taxon>
        <taxon>Dikarya</taxon>
        <taxon>Ascomycota</taxon>
        <taxon>Pezizomycotina</taxon>
        <taxon>Sordariomycetes</taxon>
        <taxon>Hypocreomycetidae</taxon>
        <taxon>Hypocreales</taxon>
        <taxon>Nectriaceae</taxon>
        <taxon>Fusarium</taxon>
        <taxon>Fusarium solani species complex</taxon>
        <taxon>Fusarium vanettenii</taxon>
    </lineage>
</organism>